<dbReference type="Proteomes" id="UP000798662">
    <property type="component" value="Chromosome 3"/>
</dbReference>
<evidence type="ECO:0000313" key="1">
    <source>
        <dbReference type="EMBL" id="KAK1870338.1"/>
    </source>
</evidence>
<accession>A0ACC3CJR4</accession>
<reference evidence="1" key="1">
    <citation type="submission" date="2019-11" db="EMBL/GenBank/DDBJ databases">
        <title>Nori genome reveals adaptations in red seaweeds to the harsh intertidal environment.</title>
        <authorList>
            <person name="Wang D."/>
            <person name="Mao Y."/>
        </authorList>
    </citation>
    <scope>NUCLEOTIDE SEQUENCE</scope>
    <source>
        <tissue evidence="1">Gametophyte</tissue>
    </source>
</reference>
<evidence type="ECO:0000313" key="2">
    <source>
        <dbReference type="Proteomes" id="UP000798662"/>
    </source>
</evidence>
<comment type="caution">
    <text evidence="1">The sequence shown here is derived from an EMBL/GenBank/DDBJ whole genome shotgun (WGS) entry which is preliminary data.</text>
</comment>
<protein>
    <submittedName>
        <fullName evidence="1">Uncharacterized protein</fullName>
    </submittedName>
</protein>
<proteinExistence type="predicted"/>
<keyword evidence="2" id="KW-1185">Reference proteome</keyword>
<sequence length="270" mass="27063">MLDGAAAGGWESLRGGGGMGWTRGWGWGVTPPTGMGLQTPAAAMAVEGPARRSRRASTALPSAAQRRHHTPVAGTARWSRLAPAARASAECVAPASAARRWLGPAYGPNGAEPQPLSPHLGAPPFAANAARAARASPATATPRPAIVATSAATRPSVTAVAAQSPPATARGTRATQSWGVPVTVLAAAGRPVRGGWGVSQQQPPPDAATANAAPPPQPRSLPGRVKGDPYPRPAIEGGGHALGSSRRAAARRTGSELAEANLGSGLGDRH</sequence>
<name>A0ACC3CJR4_PYRYE</name>
<organism evidence="1 2">
    <name type="scientific">Pyropia yezoensis</name>
    <name type="common">Susabi-nori</name>
    <name type="synonym">Porphyra yezoensis</name>
    <dbReference type="NCBI Taxonomy" id="2788"/>
    <lineage>
        <taxon>Eukaryota</taxon>
        <taxon>Rhodophyta</taxon>
        <taxon>Bangiophyceae</taxon>
        <taxon>Bangiales</taxon>
        <taxon>Bangiaceae</taxon>
        <taxon>Pyropia</taxon>
    </lineage>
</organism>
<dbReference type="EMBL" id="CM020620">
    <property type="protein sequence ID" value="KAK1870338.1"/>
    <property type="molecule type" value="Genomic_DNA"/>
</dbReference>
<gene>
    <name evidence="1" type="ORF">I4F81_012800</name>
</gene>